<keyword evidence="6 8" id="KW-0413">Isomerase</keyword>
<dbReference type="GO" id="GO:0030246">
    <property type="term" value="F:carbohydrate binding"/>
    <property type="evidence" value="ECO:0007669"/>
    <property type="project" value="InterPro"/>
</dbReference>
<comment type="catalytic activity">
    <reaction evidence="8">
        <text>alpha-D-glucose = beta-D-glucose</text>
        <dbReference type="Rhea" id="RHEA:10264"/>
        <dbReference type="ChEBI" id="CHEBI:15903"/>
        <dbReference type="ChEBI" id="CHEBI:17925"/>
        <dbReference type="EC" id="5.1.3.3"/>
    </reaction>
</comment>
<feature type="binding site" evidence="10">
    <location>
        <position position="245"/>
    </location>
    <ligand>
        <name>beta-D-galactose</name>
        <dbReference type="ChEBI" id="CHEBI:27667"/>
    </ligand>
</feature>
<dbReference type="Proteomes" id="UP000065822">
    <property type="component" value="Chromosome"/>
</dbReference>
<dbReference type="Pfam" id="PF01263">
    <property type="entry name" value="Aldose_epim"/>
    <property type="match status" value="1"/>
</dbReference>
<comment type="cofactor">
    <cofactor evidence="1">
        <name>Ca(2+)</name>
        <dbReference type="ChEBI" id="CHEBI:29108"/>
    </cofactor>
</comment>
<dbReference type="InterPro" id="IPR047215">
    <property type="entry name" value="Galactose_mutarotase-like"/>
</dbReference>
<dbReference type="InterPro" id="IPR011013">
    <property type="entry name" value="Gal_mutarotase_sf_dom"/>
</dbReference>
<dbReference type="GO" id="GO:0033499">
    <property type="term" value="P:galactose catabolic process via UDP-galactose, Leloir pathway"/>
    <property type="evidence" value="ECO:0007669"/>
    <property type="project" value="TreeGrafter"/>
</dbReference>
<evidence type="ECO:0000256" key="8">
    <source>
        <dbReference type="PIRNR" id="PIRNR005096"/>
    </source>
</evidence>
<dbReference type="EMBL" id="LT906449">
    <property type="protein sequence ID" value="SNV00909.1"/>
    <property type="molecule type" value="Genomic_DNA"/>
</dbReference>
<dbReference type="InterPro" id="IPR015443">
    <property type="entry name" value="Aldose_1-epimerase"/>
</dbReference>
<evidence type="ECO:0000256" key="9">
    <source>
        <dbReference type="PIRSR" id="PIRSR005096-1"/>
    </source>
</evidence>
<comment type="similarity">
    <text evidence="3 8">Belongs to the aldose epimerase family.</text>
</comment>
<evidence type="ECO:0000313" key="15">
    <source>
        <dbReference type="Proteomes" id="UP000215539"/>
    </source>
</evidence>
<evidence type="ECO:0000313" key="14">
    <source>
        <dbReference type="Proteomes" id="UP000065822"/>
    </source>
</evidence>
<feature type="active site" description="Proton acceptor" evidence="9">
    <location>
        <position position="298"/>
    </location>
</feature>
<dbReference type="PANTHER" id="PTHR10091:SF0">
    <property type="entry name" value="GALACTOSE MUTAROTASE"/>
    <property type="match status" value="1"/>
</dbReference>
<dbReference type="EC" id="5.1.3.3" evidence="8"/>
<proteinExistence type="inferred from homology"/>
<name>A0AAX2GU11_9FLAO</name>
<dbReference type="InterPro" id="IPR014718">
    <property type="entry name" value="GH-type_carb-bd"/>
</dbReference>
<protein>
    <recommendedName>
        <fullName evidence="8">Aldose 1-epimerase</fullName>
        <ecNumber evidence="8">5.1.3.3</ecNumber>
    </recommendedName>
</protein>
<gene>
    <name evidence="13" type="primary">galM</name>
    <name evidence="12" type="ORF">AXF12_08240</name>
    <name evidence="13" type="ORF">SAMEA44541418_00035</name>
</gene>
<comment type="subunit">
    <text evidence="4">Monomer.</text>
</comment>
<dbReference type="GO" id="GO:0004034">
    <property type="term" value="F:aldose 1-epimerase activity"/>
    <property type="evidence" value="ECO:0007669"/>
    <property type="project" value="UniProtKB-EC"/>
</dbReference>
<dbReference type="AlphaFoldDB" id="A0AAX2GU11"/>
<evidence type="ECO:0000256" key="2">
    <source>
        <dbReference type="ARBA" id="ARBA00005028"/>
    </source>
</evidence>
<evidence type="ECO:0000256" key="7">
    <source>
        <dbReference type="ARBA" id="ARBA00023277"/>
    </source>
</evidence>
<evidence type="ECO:0000256" key="6">
    <source>
        <dbReference type="ARBA" id="ARBA00023235"/>
    </source>
</evidence>
<dbReference type="GO" id="GO:0006006">
    <property type="term" value="P:glucose metabolic process"/>
    <property type="evidence" value="ECO:0007669"/>
    <property type="project" value="TreeGrafter"/>
</dbReference>
<keyword evidence="5" id="KW-0106">Calcium</keyword>
<feature type="binding site" evidence="11">
    <location>
        <begin position="177"/>
        <end position="179"/>
    </location>
    <ligand>
        <name>beta-D-galactose</name>
        <dbReference type="ChEBI" id="CHEBI:27667"/>
    </ligand>
</feature>
<keyword evidence="14" id="KW-1185">Reference proteome</keyword>
<dbReference type="GO" id="GO:0005737">
    <property type="term" value="C:cytoplasm"/>
    <property type="evidence" value="ECO:0007669"/>
    <property type="project" value="TreeGrafter"/>
</dbReference>
<evidence type="ECO:0000256" key="4">
    <source>
        <dbReference type="ARBA" id="ARBA00011245"/>
    </source>
</evidence>
<reference evidence="13 15" key="2">
    <citation type="submission" date="2017-06" db="EMBL/GenBank/DDBJ databases">
        <authorList>
            <consortium name="Pathogen Informatics"/>
        </authorList>
    </citation>
    <scope>NUCLEOTIDE SEQUENCE [LARGE SCALE GENOMIC DNA]</scope>
    <source>
        <strain evidence="13 15">NCTC12947</strain>
    </source>
</reference>
<evidence type="ECO:0000313" key="12">
    <source>
        <dbReference type="EMBL" id="AMD85503.1"/>
    </source>
</evidence>
<dbReference type="EMBL" id="CP014227">
    <property type="protein sequence ID" value="AMD85503.1"/>
    <property type="molecule type" value="Genomic_DNA"/>
</dbReference>
<dbReference type="PANTHER" id="PTHR10091">
    <property type="entry name" value="ALDOSE-1-EPIMERASE"/>
    <property type="match status" value="1"/>
</dbReference>
<keyword evidence="7 8" id="KW-0119">Carbohydrate metabolism</keyword>
<evidence type="ECO:0000256" key="3">
    <source>
        <dbReference type="ARBA" id="ARBA00006206"/>
    </source>
</evidence>
<evidence type="ECO:0000256" key="11">
    <source>
        <dbReference type="PIRSR" id="PIRSR005096-3"/>
    </source>
</evidence>
<dbReference type="Proteomes" id="UP000215539">
    <property type="component" value="Chromosome 1"/>
</dbReference>
<evidence type="ECO:0000256" key="5">
    <source>
        <dbReference type="ARBA" id="ARBA00022837"/>
    </source>
</evidence>
<dbReference type="Gene3D" id="2.70.98.10">
    <property type="match status" value="1"/>
</dbReference>
<dbReference type="InterPro" id="IPR008183">
    <property type="entry name" value="Aldose_1/G6P_1-epimerase"/>
</dbReference>
<reference evidence="12 14" key="1">
    <citation type="submission" date="2016-02" db="EMBL/GenBank/DDBJ databases">
        <authorList>
            <person name="Holder M.E."/>
            <person name="Ajami N.J."/>
            <person name="Petrosino J.F."/>
        </authorList>
    </citation>
    <scope>NUCLEOTIDE SEQUENCE [LARGE SCALE GENOMIC DNA]</scope>
    <source>
        <strain evidence="12 14">CCUG 32990</strain>
    </source>
</reference>
<dbReference type="SUPFAM" id="SSF74650">
    <property type="entry name" value="Galactose mutarotase-like"/>
    <property type="match status" value="1"/>
</dbReference>
<organism evidence="13 15">
    <name type="scientific">Capnocytophaga haemolytica</name>
    <dbReference type="NCBI Taxonomy" id="45243"/>
    <lineage>
        <taxon>Bacteria</taxon>
        <taxon>Pseudomonadati</taxon>
        <taxon>Bacteroidota</taxon>
        <taxon>Flavobacteriia</taxon>
        <taxon>Flavobacteriales</taxon>
        <taxon>Flavobacteriaceae</taxon>
        <taxon>Capnocytophaga</taxon>
    </lineage>
</organism>
<dbReference type="CDD" id="cd09019">
    <property type="entry name" value="galactose_mutarotase_like"/>
    <property type="match status" value="1"/>
</dbReference>
<evidence type="ECO:0000256" key="10">
    <source>
        <dbReference type="PIRSR" id="PIRSR005096-2"/>
    </source>
</evidence>
<feature type="active site" description="Proton donor" evidence="9">
    <location>
        <position position="177"/>
    </location>
</feature>
<accession>A0AAX2GU11</accession>
<sequence>MSEEKNTAKPLMVTLKNPDGMEVTVMEYGAIITSIKVPVGDKKVECVLGFDTYEEYRADAYLADCPYLGAVIGRNAGRIKNGKVYIGGEAVQLSQNLGEHQIHGGVEGFDKKLWKLIDLTEGMNPSAEFEYISPDGEEGYPGNVTVRVRYTLTIDNCLRVDYEGQSDKPTILNLTQHTYFNLSEDDSDILKHRLQIHSSYYMPLAEDSFTPTGEILPVKGTPFDYTRPKAIYEDTDRSYPAQTSDSVYMANVVNAEKSIRMLVRTNYPVLHIYAGYYLPNFTPEGRKTIGKNRGLCFEAQFPADATKHSDFPSVELSVGALYKYFTEFRFVF</sequence>
<dbReference type="KEGG" id="chg:AXF12_08240"/>
<dbReference type="NCBIfam" id="NF008277">
    <property type="entry name" value="PRK11055.1"/>
    <property type="match status" value="1"/>
</dbReference>
<comment type="pathway">
    <text evidence="2 8">Carbohydrate metabolism; hexose metabolism.</text>
</comment>
<dbReference type="PIRSF" id="PIRSF005096">
    <property type="entry name" value="GALM"/>
    <property type="match status" value="1"/>
</dbReference>
<evidence type="ECO:0000313" key="13">
    <source>
        <dbReference type="EMBL" id="SNV00909.1"/>
    </source>
</evidence>
<dbReference type="RefSeq" id="WP_066430149.1">
    <property type="nucleotide sequence ID" value="NZ_CP014227.1"/>
</dbReference>
<evidence type="ECO:0000256" key="1">
    <source>
        <dbReference type="ARBA" id="ARBA00001913"/>
    </source>
</evidence>